<feature type="region of interest" description="Disordered" evidence="1">
    <location>
        <begin position="13"/>
        <end position="42"/>
    </location>
</feature>
<evidence type="ECO:0000313" key="2">
    <source>
        <dbReference type="EMBL" id="GGF23878.1"/>
    </source>
</evidence>
<name>A0ABQ1US44_9BACT</name>
<accession>A0ABQ1US44</accession>
<sequence length="112" mass="12460">MLGCTIDQVRQKLGSPLETAEQDLGPEPTEAQKHTPAGENWNNTFKNKGTTFIVSFNANTRKVHDIIVLGDDEDELMQRSNLTLTALNYIVVPVLNPENTNKVLGVRMIPRS</sequence>
<gene>
    <name evidence="2" type="ORF">GCM10011383_39420</name>
</gene>
<dbReference type="Proteomes" id="UP000632273">
    <property type="component" value="Unassembled WGS sequence"/>
</dbReference>
<organism evidence="2 3">
    <name type="scientific">Hymenobacter cavernae</name>
    <dbReference type="NCBI Taxonomy" id="2044852"/>
    <lineage>
        <taxon>Bacteria</taxon>
        <taxon>Pseudomonadati</taxon>
        <taxon>Bacteroidota</taxon>
        <taxon>Cytophagia</taxon>
        <taxon>Cytophagales</taxon>
        <taxon>Hymenobacteraceae</taxon>
        <taxon>Hymenobacter</taxon>
    </lineage>
</organism>
<keyword evidence="3" id="KW-1185">Reference proteome</keyword>
<protein>
    <submittedName>
        <fullName evidence="2">Uncharacterized protein</fullName>
    </submittedName>
</protein>
<evidence type="ECO:0000256" key="1">
    <source>
        <dbReference type="SAM" id="MobiDB-lite"/>
    </source>
</evidence>
<evidence type="ECO:0000313" key="3">
    <source>
        <dbReference type="Proteomes" id="UP000632273"/>
    </source>
</evidence>
<reference evidence="3" key="1">
    <citation type="journal article" date="2019" name="Int. J. Syst. Evol. Microbiol.">
        <title>The Global Catalogue of Microorganisms (GCM) 10K type strain sequencing project: providing services to taxonomists for standard genome sequencing and annotation.</title>
        <authorList>
            <consortium name="The Broad Institute Genomics Platform"/>
            <consortium name="The Broad Institute Genome Sequencing Center for Infectious Disease"/>
            <person name="Wu L."/>
            <person name="Ma J."/>
        </authorList>
    </citation>
    <scope>NUCLEOTIDE SEQUENCE [LARGE SCALE GENOMIC DNA]</scope>
    <source>
        <strain evidence="3">CGMCC 1.15197</strain>
    </source>
</reference>
<comment type="caution">
    <text evidence="2">The sequence shown here is derived from an EMBL/GenBank/DDBJ whole genome shotgun (WGS) entry which is preliminary data.</text>
</comment>
<proteinExistence type="predicted"/>
<dbReference type="EMBL" id="BMHT01000008">
    <property type="protein sequence ID" value="GGF23878.1"/>
    <property type="molecule type" value="Genomic_DNA"/>
</dbReference>